<dbReference type="SUPFAM" id="SSF50129">
    <property type="entry name" value="GroES-like"/>
    <property type="match status" value="1"/>
</dbReference>
<dbReference type="InterPro" id="IPR020843">
    <property type="entry name" value="ER"/>
</dbReference>
<protein>
    <submittedName>
        <fullName evidence="3">NADPH:quinone reductase</fullName>
    </submittedName>
</protein>
<name>A0A919JAV1_9ACTN</name>
<gene>
    <name evidence="3" type="ORF">Afe05nite_85190</name>
</gene>
<dbReference type="AlphaFoldDB" id="A0A919JAV1"/>
<keyword evidence="4" id="KW-1185">Reference proteome</keyword>
<feature type="domain" description="Enoyl reductase (ER)" evidence="2">
    <location>
        <begin position="10"/>
        <end position="308"/>
    </location>
</feature>
<dbReference type="EMBL" id="BOMM01000095">
    <property type="protein sequence ID" value="GIE16679.1"/>
    <property type="molecule type" value="Genomic_DNA"/>
</dbReference>
<evidence type="ECO:0000313" key="4">
    <source>
        <dbReference type="Proteomes" id="UP000598174"/>
    </source>
</evidence>
<dbReference type="GO" id="GO:0016491">
    <property type="term" value="F:oxidoreductase activity"/>
    <property type="evidence" value="ECO:0007669"/>
    <property type="project" value="InterPro"/>
</dbReference>
<dbReference type="RefSeq" id="WP_203822998.1">
    <property type="nucleotide sequence ID" value="NZ_BAAABP010000010.1"/>
</dbReference>
<dbReference type="CDD" id="cd05289">
    <property type="entry name" value="MDR_like_2"/>
    <property type="match status" value="1"/>
</dbReference>
<keyword evidence="1" id="KW-0521">NADP</keyword>
<comment type="caution">
    <text evidence="3">The sequence shown here is derived from an EMBL/GenBank/DDBJ whole genome shotgun (WGS) entry which is preliminary data.</text>
</comment>
<evidence type="ECO:0000313" key="3">
    <source>
        <dbReference type="EMBL" id="GIE16679.1"/>
    </source>
</evidence>
<evidence type="ECO:0000256" key="1">
    <source>
        <dbReference type="ARBA" id="ARBA00022857"/>
    </source>
</evidence>
<dbReference type="Gene3D" id="3.90.180.10">
    <property type="entry name" value="Medium-chain alcohol dehydrogenases, catalytic domain"/>
    <property type="match status" value="1"/>
</dbReference>
<dbReference type="SMART" id="SM00829">
    <property type="entry name" value="PKS_ER"/>
    <property type="match status" value="1"/>
</dbReference>
<dbReference type="InterPro" id="IPR036291">
    <property type="entry name" value="NAD(P)-bd_dom_sf"/>
</dbReference>
<dbReference type="SUPFAM" id="SSF51735">
    <property type="entry name" value="NAD(P)-binding Rossmann-fold domains"/>
    <property type="match status" value="1"/>
</dbReference>
<dbReference type="InterPro" id="IPR051603">
    <property type="entry name" value="Zinc-ADH_QOR/CCCR"/>
</dbReference>
<dbReference type="Pfam" id="PF08240">
    <property type="entry name" value="ADH_N"/>
    <property type="match status" value="1"/>
</dbReference>
<dbReference type="Proteomes" id="UP000598174">
    <property type="component" value="Unassembled WGS sequence"/>
</dbReference>
<dbReference type="InterPro" id="IPR013154">
    <property type="entry name" value="ADH-like_N"/>
</dbReference>
<evidence type="ECO:0000259" key="2">
    <source>
        <dbReference type="SMART" id="SM00829"/>
    </source>
</evidence>
<accession>A0A919JAV1</accession>
<sequence length="310" mass="32138">MRAAVVKKFGGPEVLEVIDVPVPTPGPGEVLVKVAGASVNNADIIVRTGINVQYGATAARAQFGLGCDVAGTVAAVGDGVTKFRVGDAVVGTQERLDRPLGTQAEYVVLEAWELAAAPAGIDLIQLASLGLNATTADQALDTLGLERGQWLLVTGAAGGVGLYVVELAKVRGLRVVAQANADDEQLLRSVGAELFVTRDEDLVRAVRRLVPGGVDGAIDAANLSAGAADAVRHGGAFVSLLYTAPMARREVVMTNMAWHTDPDRLAKLVAYAVSGVISLRVAHTYPLERVAEAQEKLAGGGLRGRIVLVP</sequence>
<dbReference type="Pfam" id="PF13602">
    <property type="entry name" value="ADH_zinc_N_2"/>
    <property type="match status" value="1"/>
</dbReference>
<dbReference type="Gene3D" id="3.40.50.720">
    <property type="entry name" value="NAD(P)-binding Rossmann-like Domain"/>
    <property type="match status" value="1"/>
</dbReference>
<reference evidence="3" key="1">
    <citation type="submission" date="2021-01" db="EMBL/GenBank/DDBJ databases">
        <title>Whole genome shotgun sequence of Actinoplanes ferrugineus NBRC 15555.</title>
        <authorList>
            <person name="Komaki H."/>
            <person name="Tamura T."/>
        </authorList>
    </citation>
    <scope>NUCLEOTIDE SEQUENCE</scope>
    <source>
        <strain evidence="3">NBRC 15555</strain>
    </source>
</reference>
<organism evidence="3 4">
    <name type="scientific">Paractinoplanes ferrugineus</name>
    <dbReference type="NCBI Taxonomy" id="113564"/>
    <lineage>
        <taxon>Bacteria</taxon>
        <taxon>Bacillati</taxon>
        <taxon>Actinomycetota</taxon>
        <taxon>Actinomycetes</taxon>
        <taxon>Micromonosporales</taxon>
        <taxon>Micromonosporaceae</taxon>
        <taxon>Paractinoplanes</taxon>
    </lineage>
</organism>
<dbReference type="InterPro" id="IPR011032">
    <property type="entry name" value="GroES-like_sf"/>
</dbReference>
<dbReference type="PANTHER" id="PTHR44154">
    <property type="entry name" value="QUINONE OXIDOREDUCTASE"/>
    <property type="match status" value="1"/>
</dbReference>
<dbReference type="PANTHER" id="PTHR44154:SF1">
    <property type="entry name" value="QUINONE OXIDOREDUCTASE"/>
    <property type="match status" value="1"/>
</dbReference>
<proteinExistence type="predicted"/>